<comment type="subcellular location">
    <subcellularLocation>
        <location evidence="1">Secreted</location>
    </subcellularLocation>
</comment>
<evidence type="ECO:0000259" key="11">
    <source>
        <dbReference type="SMART" id="SM00035"/>
    </source>
</evidence>
<name>A0A5Q2U893_CYPCA</name>
<sequence length="421" mass="48544">MKVSWSLLGLSLLYLSVECLLPPTKEELNQISLLGEKYLDKQIENAITGVKEMKTVMERTEEDHKRFRSELEKTKQQKENALMEAQEMEEKLTEQQSVCNETMQALWEECKPCLRKACVKYYSRTCSSGAGLVGRQLEEVLNRTSPISIWINGQNIETLLDEDQQQTRRFQDLEERYTEVADGVDNIFMDSMKVFDHMRSFHQPSFFPSSFRMPSMFGSHSSRAARVYRSPLHNQDFHSFHSMFRPMMDMARNMFDSFGPYMGSDMDFPSEGTFQGLQAWIEQHVQNCSGKRPLEGPLKEDLERALARAERFTQEYNSLLKRFEDEMFNTSSVLDMFNKQFGWVSSLANHTKNEEGFFKIQAAMSKGSDNGETAGDTKVSVKLFDGPDMSFTVPGDIPWSDPKFSEVVAQEALDRYKQNTV</sequence>
<dbReference type="SMART" id="SM00030">
    <property type="entry name" value="CLb"/>
    <property type="match status" value="1"/>
</dbReference>
<dbReference type="PANTHER" id="PTHR10970">
    <property type="entry name" value="CLUSTERIN"/>
    <property type="match status" value="1"/>
</dbReference>
<proteinExistence type="evidence at transcript level"/>
<evidence type="ECO:0000256" key="9">
    <source>
        <dbReference type="SAM" id="SignalP"/>
    </source>
</evidence>
<dbReference type="GO" id="GO:0051787">
    <property type="term" value="F:misfolded protein binding"/>
    <property type="evidence" value="ECO:0007669"/>
    <property type="project" value="TreeGrafter"/>
</dbReference>
<dbReference type="AlphaFoldDB" id="A0A5Q2U893"/>
<reference evidence="12" key="1">
    <citation type="submission" date="2019-04" db="EMBL/GenBank/DDBJ databases">
        <title>Genome-wide analysis of complement system genes in common carp (Cyprinus carpio): identification, evolution, and mRNA expression profiles.</title>
        <authorList>
            <person name="Lv H."/>
            <person name="Xu P."/>
            <person name="Li X."/>
        </authorList>
    </citation>
    <scope>NUCLEOTIDE SEQUENCE</scope>
    <source>
        <strain evidence="12">YR00</strain>
        <tissue evidence="12">Muscle</tissue>
    </source>
</reference>
<dbReference type="InterPro" id="IPR016015">
    <property type="entry name" value="Clusterin_C"/>
</dbReference>
<keyword evidence="5" id="KW-1015">Disulfide bond</keyword>
<dbReference type="GO" id="GO:0005634">
    <property type="term" value="C:nucleus"/>
    <property type="evidence" value="ECO:0007669"/>
    <property type="project" value="TreeGrafter"/>
</dbReference>
<keyword evidence="8" id="KW-0175">Coiled coil</keyword>
<evidence type="ECO:0000256" key="4">
    <source>
        <dbReference type="ARBA" id="ARBA00022729"/>
    </source>
</evidence>
<dbReference type="PANTHER" id="PTHR10970:SF1">
    <property type="entry name" value="CLUSTERIN"/>
    <property type="match status" value="1"/>
</dbReference>
<dbReference type="EMBL" id="MK848793">
    <property type="protein sequence ID" value="QGH45487.1"/>
    <property type="molecule type" value="mRNA"/>
</dbReference>
<evidence type="ECO:0000256" key="3">
    <source>
        <dbReference type="ARBA" id="ARBA00022525"/>
    </source>
</evidence>
<dbReference type="Pfam" id="PF01093">
    <property type="entry name" value="Clusterin"/>
    <property type="match status" value="2"/>
</dbReference>
<evidence type="ECO:0000259" key="10">
    <source>
        <dbReference type="SMART" id="SM00030"/>
    </source>
</evidence>
<dbReference type="InterPro" id="IPR000753">
    <property type="entry name" value="Clusterin-like"/>
</dbReference>
<evidence type="ECO:0000313" key="12">
    <source>
        <dbReference type="EMBL" id="QGH45487.1"/>
    </source>
</evidence>
<evidence type="ECO:0000256" key="1">
    <source>
        <dbReference type="ARBA" id="ARBA00004613"/>
    </source>
</evidence>
<feature type="signal peptide" evidence="9">
    <location>
        <begin position="1"/>
        <end position="19"/>
    </location>
</feature>
<feature type="chain" id="PRO_5024283425" description="Clusterin" evidence="9">
    <location>
        <begin position="20"/>
        <end position="421"/>
    </location>
</feature>
<evidence type="ECO:0000256" key="6">
    <source>
        <dbReference type="ARBA" id="ARBA00023180"/>
    </source>
</evidence>
<dbReference type="GO" id="GO:0005615">
    <property type="term" value="C:extracellular space"/>
    <property type="evidence" value="ECO:0007669"/>
    <property type="project" value="TreeGrafter"/>
</dbReference>
<accession>A0A5Q2U893</accession>
<feature type="domain" description="Clusterin N-terminal" evidence="10">
    <location>
        <begin position="18"/>
        <end position="226"/>
    </location>
</feature>
<feature type="coiled-coil region" evidence="8">
    <location>
        <begin position="50"/>
        <end position="105"/>
    </location>
</feature>
<keyword evidence="6" id="KW-0325">Glycoprotein</keyword>
<keyword evidence="4 9" id="KW-0732">Signal</keyword>
<evidence type="ECO:0000256" key="5">
    <source>
        <dbReference type="ARBA" id="ARBA00023157"/>
    </source>
</evidence>
<dbReference type="InterPro" id="IPR016014">
    <property type="entry name" value="Clusterin_N"/>
</dbReference>
<evidence type="ECO:0000256" key="2">
    <source>
        <dbReference type="ARBA" id="ARBA00010069"/>
    </source>
</evidence>
<organism evidence="12">
    <name type="scientific">Cyprinus carpio</name>
    <name type="common">Common carp</name>
    <dbReference type="NCBI Taxonomy" id="7962"/>
    <lineage>
        <taxon>Eukaryota</taxon>
        <taxon>Metazoa</taxon>
        <taxon>Chordata</taxon>
        <taxon>Craniata</taxon>
        <taxon>Vertebrata</taxon>
        <taxon>Euteleostomi</taxon>
        <taxon>Actinopterygii</taxon>
        <taxon>Neopterygii</taxon>
        <taxon>Teleostei</taxon>
        <taxon>Ostariophysi</taxon>
        <taxon>Cypriniformes</taxon>
        <taxon>Cyprinidae</taxon>
        <taxon>Cyprininae</taxon>
        <taxon>Cyprinus</taxon>
    </lineage>
</organism>
<evidence type="ECO:0000256" key="7">
    <source>
        <dbReference type="RuleBase" id="RU000629"/>
    </source>
</evidence>
<protein>
    <recommendedName>
        <fullName evidence="7">Clusterin</fullName>
    </recommendedName>
</protein>
<keyword evidence="3" id="KW-0964">Secreted</keyword>
<dbReference type="SMART" id="SM00035">
    <property type="entry name" value="CLa"/>
    <property type="match status" value="1"/>
</dbReference>
<evidence type="ECO:0000256" key="8">
    <source>
        <dbReference type="SAM" id="Coils"/>
    </source>
</evidence>
<comment type="similarity">
    <text evidence="2 7">Belongs to the clusterin family.</text>
</comment>
<feature type="domain" description="Clusterin C-terminal" evidence="11">
    <location>
        <begin position="228"/>
        <end position="417"/>
    </location>
</feature>